<proteinExistence type="predicted"/>
<dbReference type="PROSITE" id="PS51257">
    <property type="entry name" value="PROKAR_LIPOPROTEIN"/>
    <property type="match status" value="1"/>
</dbReference>
<dbReference type="GO" id="GO:0005737">
    <property type="term" value="C:cytoplasm"/>
    <property type="evidence" value="ECO:0007669"/>
    <property type="project" value="TreeGrafter"/>
</dbReference>
<dbReference type="GO" id="GO:0008239">
    <property type="term" value="F:dipeptidyl-peptidase activity"/>
    <property type="evidence" value="ECO:0007669"/>
    <property type="project" value="TreeGrafter"/>
</dbReference>
<evidence type="ECO:0000313" key="5">
    <source>
        <dbReference type="Proteomes" id="UP000595564"/>
    </source>
</evidence>
<dbReference type="Gene3D" id="3.30.540.30">
    <property type="match status" value="1"/>
</dbReference>
<name>A0A7R6SY60_9BACT</name>
<keyword evidence="2" id="KW-0378">Hydrolase</keyword>
<gene>
    <name evidence="4" type="ORF">TTHT_0645</name>
</gene>
<organism evidence="4 5">
    <name type="scientific">Thermotomaculum hydrothermale</name>
    <dbReference type="NCBI Taxonomy" id="981385"/>
    <lineage>
        <taxon>Bacteria</taxon>
        <taxon>Pseudomonadati</taxon>
        <taxon>Acidobacteriota</taxon>
        <taxon>Holophagae</taxon>
        <taxon>Thermotomaculales</taxon>
        <taxon>Thermotomaculaceae</taxon>
        <taxon>Thermotomaculum</taxon>
    </lineage>
</organism>
<evidence type="ECO:0000256" key="1">
    <source>
        <dbReference type="ARBA" id="ARBA00022723"/>
    </source>
</evidence>
<accession>A0A7R6SY60</accession>
<dbReference type="PANTHER" id="PTHR23422:SF9">
    <property type="entry name" value="ZN-DEPENDENT HYDROLASE"/>
    <property type="match status" value="1"/>
</dbReference>
<protein>
    <submittedName>
        <fullName evidence="4">MutT/NUDIX family protein</fullName>
    </submittedName>
</protein>
<evidence type="ECO:0000313" key="4">
    <source>
        <dbReference type="EMBL" id="BBB32221.1"/>
    </source>
</evidence>
<evidence type="ECO:0000256" key="3">
    <source>
        <dbReference type="SAM" id="Coils"/>
    </source>
</evidence>
<reference evidence="4 5" key="1">
    <citation type="journal article" date="2012" name="Extremophiles">
        <title>Thermotomaculum hydrothermale gen. nov., sp. nov., a novel heterotrophic thermophile within the phylum Acidobacteria from a deep-sea hydrothermal vent chimney in the Southern Okinawa Trough.</title>
        <authorList>
            <person name="Izumi H."/>
            <person name="Nunoura T."/>
            <person name="Miyazaki M."/>
            <person name="Mino S."/>
            <person name="Toki T."/>
            <person name="Takai K."/>
            <person name="Sako Y."/>
            <person name="Sawabe T."/>
            <person name="Nakagawa S."/>
        </authorList>
    </citation>
    <scope>NUCLEOTIDE SEQUENCE [LARGE SCALE GENOMIC DNA]</scope>
    <source>
        <strain evidence="4 5">AC55</strain>
    </source>
</reference>
<evidence type="ECO:0000256" key="2">
    <source>
        <dbReference type="ARBA" id="ARBA00022801"/>
    </source>
</evidence>
<feature type="coiled-coil region" evidence="3">
    <location>
        <begin position="81"/>
        <end position="108"/>
    </location>
</feature>
<keyword evidence="1" id="KW-0479">Metal-binding</keyword>
<dbReference type="AlphaFoldDB" id="A0A7R6SY60"/>
<dbReference type="PANTHER" id="PTHR23422">
    <property type="entry name" value="DIPEPTIDYL PEPTIDASE III-RELATED"/>
    <property type="match status" value="1"/>
</dbReference>
<dbReference type="RefSeq" id="WP_201328564.1">
    <property type="nucleotide sequence ID" value="NZ_AP017470.1"/>
</dbReference>
<dbReference type="GO" id="GO:0046872">
    <property type="term" value="F:metal ion binding"/>
    <property type="evidence" value="ECO:0007669"/>
    <property type="project" value="UniProtKB-KW"/>
</dbReference>
<sequence>MRKILTLGIILLFALSCNTEKKEKTEIKMEKNKEKLEYLNREINKFAPVKLSFDKKLINEKQKIVLKKLIEATKIMDEIFLRQVYSKNVEIREKLKKANDELSKKELELFNIYYGPFNRLEHDKPFIEGVGEKPLGANFYPEDMTKDEFEDFLKQHPELEDEFTSNFTVIRRNKDGNLVAIPYSKEYKPFLEKATQLLKETAKNCENPTVKKYLNLRAEAFLSNDYFKSDLAWMDVKNNAIEVVIGPYEVYEDRLFGYKASFESFVTVKDPVESKKLKTIAKYLIDMEKNLPIPDMYKNFNRGLSSPIAVVYEVYCGGDAGAGVQTTAFNLPNDERVREAKGSKKVLLKNVAEAKYKMCWIPIAKTVLTKDTLKNVSFNAYFTHTLLHEISHGLGPGIITKNGKKTTVNKELKEYYSTIEEAKADVLGVYNGFFLTEKGVFPKGFEKQLVTTFIGGIFRSIRFGINEAHGGGNIIIFNYLRELGVINYDENSKKFSVNLEKAKDGFTKLAHELLILQATGDYEKTKQFVNTYKVIKPEVKKALEKLKNIPVDIRPIFPEI</sequence>
<dbReference type="KEGG" id="thyd:TTHT_0645"/>
<keyword evidence="3" id="KW-0175">Coiled coil</keyword>
<dbReference type="Pfam" id="PF03571">
    <property type="entry name" value="Peptidase_M49"/>
    <property type="match status" value="1"/>
</dbReference>
<dbReference type="InterPro" id="IPR039461">
    <property type="entry name" value="Peptidase_M49"/>
</dbReference>
<dbReference type="EMBL" id="AP017470">
    <property type="protein sequence ID" value="BBB32221.1"/>
    <property type="molecule type" value="Genomic_DNA"/>
</dbReference>
<keyword evidence="5" id="KW-1185">Reference proteome</keyword>
<dbReference type="Proteomes" id="UP000595564">
    <property type="component" value="Chromosome"/>
</dbReference>